<dbReference type="InterPro" id="IPR039424">
    <property type="entry name" value="SBP_5"/>
</dbReference>
<gene>
    <name evidence="8" type="ORF">FD41_GL001601</name>
</gene>
<dbReference type="PANTHER" id="PTHR30290">
    <property type="entry name" value="PERIPLASMIC BINDING COMPONENT OF ABC TRANSPORTER"/>
    <property type="match status" value="1"/>
</dbReference>
<proteinExistence type="inferred from homology"/>
<comment type="similarity">
    <text evidence="2">Belongs to the bacterial solute-binding protein 5 family.</text>
</comment>
<keyword evidence="4 6" id="KW-0732">Signal</keyword>
<keyword evidence="5" id="KW-0571">Peptide transport</keyword>
<evidence type="ECO:0000256" key="2">
    <source>
        <dbReference type="ARBA" id="ARBA00005695"/>
    </source>
</evidence>
<evidence type="ECO:0000256" key="3">
    <source>
        <dbReference type="ARBA" id="ARBA00022448"/>
    </source>
</evidence>
<evidence type="ECO:0000256" key="6">
    <source>
        <dbReference type="SAM" id="SignalP"/>
    </source>
</evidence>
<dbReference type="OrthoDB" id="403896at2"/>
<evidence type="ECO:0000259" key="7">
    <source>
        <dbReference type="Pfam" id="PF00496"/>
    </source>
</evidence>
<dbReference type="FunFam" id="3.10.105.10:FF:000001">
    <property type="entry name" value="Oligopeptide ABC transporter, oligopeptide-binding protein"/>
    <property type="match status" value="1"/>
</dbReference>
<dbReference type="Gene3D" id="3.90.76.10">
    <property type="entry name" value="Dipeptide-binding Protein, Domain 1"/>
    <property type="match status" value="1"/>
</dbReference>
<name>A0A0R1V788_9LACO</name>
<dbReference type="GO" id="GO:1904680">
    <property type="term" value="F:peptide transmembrane transporter activity"/>
    <property type="evidence" value="ECO:0007669"/>
    <property type="project" value="TreeGrafter"/>
</dbReference>
<feature type="domain" description="Solute-binding protein family 5" evidence="7">
    <location>
        <begin position="75"/>
        <end position="458"/>
    </location>
</feature>
<evidence type="ECO:0000256" key="5">
    <source>
        <dbReference type="ARBA" id="ARBA00022856"/>
    </source>
</evidence>
<dbReference type="AlphaFoldDB" id="A0A0R1V788"/>
<keyword evidence="5" id="KW-0653">Protein transport</keyword>
<dbReference type="Gene3D" id="3.40.190.10">
    <property type="entry name" value="Periplasmic binding protein-like II"/>
    <property type="match status" value="1"/>
</dbReference>
<dbReference type="EMBL" id="AZFY01000152">
    <property type="protein sequence ID" value="KRM01368.1"/>
    <property type="molecule type" value="Genomic_DNA"/>
</dbReference>
<dbReference type="PIRSF" id="PIRSF002741">
    <property type="entry name" value="MppA"/>
    <property type="match status" value="1"/>
</dbReference>
<dbReference type="GO" id="GO:0030288">
    <property type="term" value="C:outer membrane-bounded periplasmic space"/>
    <property type="evidence" value="ECO:0007669"/>
    <property type="project" value="UniProtKB-ARBA"/>
</dbReference>
<accession>A0A0R1V788</accession>
<dbReference type="PROSITE" id="PS51257">
    <property type="entry name" value="PROKAR_LIPOPROTEIN"/>
    <property type="match status" value="1"/>
</dbReference>
<keyword evidence="3" id="KW-0813">Transport</keyword>
<evidence type="ECO:0000313" key="8">
    <source>
        <dbReference type="EMBL" id="KRM01368.1"/>
    </source>
</evidence>
<comment type="subcellular location">
    <subcellularLocation>
        <location evidence="1">Cell envelope</location>
    </subcellularLocation>
</comment>
<dbReference type="GO" id="GO:0043190">
    <property type="term" value="C:ATP-binding cassette (ABC) transporter complex"/>
    <property type="evidence" value="ECO:0007669"/>
    <property type="project" value="InterPro"/>
</dbReference>
<evidence type="ECO:0000256" key="1">
    <source>
        <dbReference type="ARBA" id="ARBA00004196"/>
    </source>
</evidence>
<evidence type="ECO:0000313" key="9">
    <source>
        <dbReference type="Proteomes" id="UP000051966"/>
    </source>
</evidence>
<keyword evidence="9" id="KW-1185">Reference proteome</keyword>
<feature type="signal peptide" evidence="6">
    <location>
        <begin position="1"/>
        <end position="21"/>
    </location>
</feature>
<dbReference type="Gene3D" id="3.10.105.10">
    <property type="entry name" value="Dipeptide-binding Protein, Domain 3"/>
    <property type="match status" value="1"/>
</dbReference>
<dbReference type="InterPro" id="IPR030678">
    <property type="entry name" value="Peptide/Ni-bd"/>
</dbReference>
<reference evidence="8 9" key="1">
    <citation type="journal article" date="2015" name="Genome Announc.">
        <title>Expanding the biotechnology potential of lactobacilli through comparative genomics of 213 strains and associated genera.</title>
        <authorList>
            <person name="Sun Z."/>
            <person name="Harris H.M."/>
            <person name="McCann A."/>
            <person name="Guo C."/>
            <person name="Argimon S."/>
            <person name="Zhang W."/>
            <person name="Yang X."/>
            <person name="Jeffery I.B."/>
            <person name="Cooney J.C."/>
            <person name="Kagawa T.F."/>
            <person name="Liu W."/>
            <person name="Song Y."/>
            <person name="Salvetti E."/>
            <person name="Wrobel A."/>
            <person name="Rasinkangas P."/>
            <person name="Parkhill J."/>
            <person name="Rea M.C."/>
            <person name="O'Sullivan O."/>
            <person name="Ritari J."/>
            <person name="Douillard F.P."/>
            <person name="Paul Ross R."/>
            <person name="Yang R."/>
            <person name="Briner A.E."/>
            <person name="Felis G.E."/>
            <person name="de Vos W.M."/>
            <person name="Barrangou R."/>
            <person name="Klaenhammer T.R."/>
            <person name="Caufield P.W."/>
            <person name="Cui Y."/>
            <person name="Zhang H."/>
            <person name="O'Toole P.W."/>
        </authorList>
    </citation>
    <scope>NUCLEOTIDE SEQUENCE [LARGE SCALE GENOMIC DNA]</scope>
    <source>
        <strain evidence="8 9">DSM 18382</strain>
    </source>
</reference>
<organism evidence="8 9">
    <name type="scientific">Lentilactobacillus farraginis DSM 18382 = JCM 14108</name>
    <dbReference type="NCBI Taxonomy" id="1423743"/>
    <lineage>
        <taxon>Bacteria</taxon>
        <taxon>Bacillati</taxon>
        <taxon>Bacillota</taxon>
        <taxon>Bacilli</taxon>
        <taxon>Lactobacillales</taxon>
        <taxon>Lactobacillaceae</taxon>
        <taxon>Lentilactobacillus</taxon>
    </lineage>
</organism>
<sequence length="538" mass="60519">MKLQSFAKLGGVTALSALVLAGCGSNNSQSKKNELNWVQQSNMTTMDISKVTDQIGAQTLNNSNEGLLRMAEHNKVIPGVAKNYTVSKDGKTWTFNLRHSKWNDGSPVTAKDFVYSWQRTVNPKTAGQYAYIFANIKNATKINSGKLSPTKLGVKAVGNYKLVVTLNKPQSYFKYLVADVEFFPQKATTVKKYGAKYGTTSKAMAYNGPFKMTGWTGTNDTWHLVKNKQYWNAKKVKLDQVNFQVIKTPETFLNQYQDNKVQVTPLSGQQVKQYKTNKDYVLRSNAATWYLEMNQHKYKFFRNLNIRKALSLTIDRKQFTGKVLADGSMPAKGFVAADMSTRNGEDYADAAYEKDAVESNLALAKKYWAKGLKQTGKKSVSFNLMADDTDAGKKTTEYLQSRFTKLPGLKIHNDNIPYKTRLSRSQNGQFDMVVTEWIADFPDPITFLQLMQSNNAYNNGPWQNKEYDRLTTDAEGKDANNPSARWNDMVKAGKLLANQEGVIPLYQQAQPQLVKPGVKGIQAFPTAPLWDWSKVTVK</sequence>
<dbReference type="FunFam" id="3.90.76.10:FF:000001">
    <property type="entry name" value="Oligopeptide ABC transporter substrate-binding protein"/>
    <property type="match status" value="1"/>
</dbReference>
<dbReference type="GO" id="GO:0015833">
    <property type="term" value="P:peptide transport"/>
    <property type="evidence" value="ECO:0007669"/>
    <property type="project" value="UniProtKB-KW"/>
</dbReference>
<dbReference type="CDD" id="cd08504">
    <property type="entry name" value="PBP2_OppA"/>
    <property type="match status" value="1"/>
</dbReference>
<evidence type="ECO:0000256" key="4">
    <source>
        <dbReference type="ARBA" id="ARBA00022729"/>
    </source>
</evidence>
<dbReference type="Pfam" id="PF00496">
    <property type="entry name" value="SBP_bac_5"/>
    <property type="match status" value="1"/>
</dbReference>
<protein>
    <submittedName>
        <fullName evidence="8">Peptide ABC superfamily ATP binding cassette transporter, binding protein</fullName>
    </submittedName>
</protein>
<feature type="chain" id="PRO_5039537175" evidence="6">
    <location>
        <begin position="22"/>
        <end position="538"/>
    </location>
</feature>
<dbReference type="SUPFAM" id="SSF53850">
    <property type="entry name" value="Periplasmic binding protein-like II"/>
    <property type="match status" value="1"/>
</dbReference>
<dbReference type="PATRIC" id="fig|1423743.5.peg.1659"/>
<dbReference type="PANTHER" id="PTHR30290:SF10">
    <property type="entry name" value="PERIPLASMIC OLIGOPEPTIDE-BINDING PROTEIN-RELATED"/>
    <property type="match status" value="1"/>
</dbReference>
<dbReference type="RefSeq" id="WP_056984274.1">
    <property type="nucleotide sequence ID" value="NZ_AZFY01000152.1"/>
</dbReference>
<comment type="caution">
    <text evidence="8">The sequence shown here is derived from an EMBL/GenBank/DDBJ whole genome shotgun (WGS) entry which is preliminary data.</text>
</comment>
<dbReference type="InterPro" id="IPR000914">
    <property type="entry name" value="SBP_5_dom"/>
</dbReference>
<dbReference type="Proteomes" id="UP000051966">
    <property type="component" value="Unassembled WGS sequence"/>
</dbReference>